<dbReference type="EMBL" id="APMY01000113">
    <property type="protein sequence ID" value="EOM74883.1"/>
    <property type="molecule type" value="Genomic_DNA"/>
</dbReference>
<name>R7WI90_9NOCA</name>
<keyword evidence="2" id="KW-1185">Reference proteome</keyword>
<dbReference type="AlphaFoldDB" id="R7WI90"/>
<protein>
    <submittedName>
        <fullName evidence="1">Uncharacterized protein</fullName>
    </submittedName>
</protein>
<gene>
    <name evidence="1" type="ORF">Rrhod_3760</name>
</gene>
<accession>R7WI90</accession>
<proteinExistence type="predicted"/>
<reference evidence="1 2" key="1">
    <citation type="journal article" date="2013" name="Genome Announc.">
        <title>Draft Genome Sequence of Rhodococcus rhodnii Strain LMG5362, a Symbiont of Rhodnius prolixus (Hemiptera, Reduviidae, Triatominae), the Principle Vector of Trypanosoma cruzi.</title>
        <authorList>
            <person name="Pachebat J.A."/>
            <person name="van Keulen G."/>
            <person name="Whitten M.M."/>
            <person name="Girdwood S."/>
            <person name="Del Sol R."/>
            <person name="Dyson P.J."/>
            <person name="Facey P.D."/>
        </authorList>
    </citation>
    <scope>NUCLEOTIDE SEQUENCE [LARGE SCALE GENOMIC DNA]</scope>
    <source>
        <strain evidence="1 2">LMG 5362</strain>
    </source>
</reference>
<comment type="caution">
    <text evidence="1">The sequence shown here is derived from an EMBL/GenBank/DDBJ whole genome shotgun (WGS) entry which is preliminary data.</text>
</comment>
<evidence type="ECO:0000313" key="2">
    <source>
        <dbReference type="Proteomes" id="UP000013525"/>
    </source>
</evidence>
<dbReference type="Proteomes" id="UP000013525">
    <property type="component" value="Unassembled WGS sequence"/>
</dbReference>
<evidence type="ECO:0000313" key="1">
    <source>
        <dbReference type="EMBL" id="EOM74883.1"/>
    </source>
</evidence>
<sequence length="48" mass="5105">MVGWAEAVPAQRLSWRRAVGATSIMPCAGPGEMPLALFYVPETDSGNL</sequence>
<organism evidence="1 2">
    <name type="scientific">Rhodococcus rhodnii LMG 5362</name>
    <dbReference type="NCBI Taxonomy" id="1273125"/>
    <lineage>
        <taxon>Bacteria</taxon>
        <taxon>Bacillati</taxon>
        <taxon>Actinomycetota</taxon>
        <taxon>Actinomycetes</taxon>
        <taxon>Mycobacteriales</taxon>
        <taxon>Nocardiaceae</taxon>
        <taxon>Rhodococcus</taxon>
    </lineage>
</organism>